<dbReference type="InterPro" id="IPR006680">
    <property type="entry name" value="Amidohydro-rel"/>
</dbReference>
<protein>
    <submittedName>
        <fullName evidence="3">Amidohydrolase family protein</fullName>
    </submittedName>
</protein>
<dbReference type="SUPFAM" id="SSF51556">
    <property type="entry name" value="Metallo-dependent hydrolases"/>
    <property type="match status" value="1"/>
</dbReference>
<organism evidence="3 4">
    <name type="scientific">Enterococcus larvae</name>
    <dbReference type="NCBI Taxonomy" id="2794352"/>
    <lineage>
        <taxon>Bacteria</taxon>
        <taxon>Bacillati</taxon>
        <taxon>Bacillota</taxon>
        <taxon>Bacilli</taxon>
        <taxon>Lactobacillales</taxon>
        <taxon>Enterococcaceae</taxon>
        <taxon>Enterococcus</taxon>
    </lineage>
</organism>
<gene>
    <name evidence="3" type="ORF">I6N96_08235</name>
</gene>
<proteinExistence type="predicted"/>
<dbReference type="InterPro" id="IPR032465">
    <property type="entry name" value="ACMSD"/>
</dbReference>
<keyword evidence="4" id="KW-1185">Reference proteome</keyword>
<evidence type="ECO:0000259" key="2">
    <source>
        <dbReference type="Pfam" id="PF04909"/>
    </source>
</evidence>
<dbReference type="EMBL" id="JAEDXU010000003">
    <property type="protein sequence ID" value="MBP1046271.1"/>
    <property type="molecule type" value="Genomic_DNA"/>
</dbReference>
<dbReference type="RefSeq" id="WP_209557085.1">
    <property type="nucleotide sequence ID" value="NZ_JAEDXU010000003.1"/>
</dbReference>
<dbReference type="InterPro" id="IPR032466">
    <property type="entry name" value="Metal_Hydrolase"/>
</dbReference>
<evidence type="ECO:0000313" key="3">
    <source>
        <dbReference type="EMBL" id="MBP1046271.1"/>
    </source>
</evidence>
<keyword evidence="1" id="KW-0456">Lyase</keyword>
<feature type="domain" description="Amidohydrolase-related" evidence="2">
    <location>
        <begin position="99"/>
        <end position="343"/>
    </location>
</feature>
<evidence type="ECO:0000313" key="4">
    <source>
        <dbReference type="Proteomes" id="UP000673375"/>
    </source>
</evidence>
<dbReference type="PANTHER" id="PTHR21240">
    <property type="entry name" value="2-AMINO-3-CARBOXYLMUCONATE-6-SEMIALDEHYDE DECARBOXYLASE"/>
    <property type="match status" value="1"/>
</dbReference>
<comment type="caution">
    <text evidence="3">The sequence shown here is derived from an EMBL/GenBank/DDBJ whole genome shotgun (WGS) entry which is preliminary data.</text>
</comment>
<dbReference type="Proteomes" id="UP000673375">
    <property type="component" value="Unassembled WGS sequence"/>
</dbReference>
<sequence length="349" mass="40321">MIIDANMYWLPQKVFTDKEIQNEFLRSAPRKFGTKMYMETSENHIEGAGKIVVERPVGYPGLNYDSTDYRIDKQLNDLKEQRIDTGILKLPGCQEWLSLELCRLFNDEMAKHIAESQGHLKGLAVVPPYADEETLYELERAISDLGLSGIQLSAHYGSYYLDDEQFRPFFQKINELKVPVYVHHTPVPVDYQSIYQYDNLRRTLGRNIDQVTAVGREIFSGMFEELPNLKLIHSMMGGGIHTYMNALFPEDSGNGRFDDRSKLFKKYFQENIFFEMSHAQPWGKIQLETAVKLIDSDKIIYGSSYPVKNSWFTEGSAFVQELAITEKEKNELLFKTADTLYNLHLCESN</sequence>
<dbReference type="Gene3D" id="3.20.20.140">
    <property type="entry name" value="Metal-dependent hydrolases"/>
    <property type="match status" value="1"/>
</dbReference>
<evidence type="ECO:0000256" key="1">
    <source>
        <dbReference type="ARBA" id="ARBA00023239"/>
    </source>
</evidence>
<dbReference type="PANTHER" id="PTHR21240:SF28">
    <property type="entry name" value="ISO-OROTATE DECARBOXYLASE (EUROFUNG)"/>
    <property type="match status" value="1"/>
</dbReference>
<name>A0ABS4CJH7_9ENTE</name>
<dbReference type="Pfam" id="PF04909">
    <property type="entry name" value="Amidohydro_2"/>
    <property type="match status" value="1"/>
</dbReference>
<accession>A0ABS4CJH7</accession>
<reference evidence="3 4" key="1">
    <citation type="submission" date="2020-12" db="EMBL/GenBank/DDBJ databases">
        <title>Vagococcus allomyrinae sp. nov. and Enterococcus lavae sp. nov., isolated from the larvae of Allomyrina dichotoma.</title>
        <authorList>
            <person name="Lee S.D."/>
        </authorList>
    </citation>
    <scope>NUCLEOTIDE SEQUENCE [LARGE SCALE GENOMIC DNA]</scope>
    <source>
        <strain evidence="3 4">BWM-S5</strain>
    </source>
</reference>